<dbReference type="GO" id="GO:0016491">
    <property type="term" value="F:oxidoreductase activity"/>
    <property type="evidence" value="ECO:0007669"/>
    <property type="project" value="UniProtKB-KW"/>
</dbReference>
<reference evidence="3 4" key="1">
    <citation type="submission" date="2023-02" db="EMBL/GenBank/DDBJ databases">
        <title>Genome sequence of Paenibacillus kyungheensis KACC 18744.</title>
        <authorList>
            <person name="Kim S."/>
            <person name="Heo J."/>
            <person name="Kwon S.-W."/>
        </authorList>
    </citation>
    <scope>NUCLEOTIDE SEQUENCE [LARGE SCALE GENOMIC DNA]</scope>
    <source>
        <strain evidence="3 4">KACC 18744</strain>
    </source>
</reference>
<dbReference type="PRINTS" id="PR00069">
    <property type="entry name" value="ALDKETRDTASE"/>
</dbReference>
<accession>A0AAX3M5Z0</accession>
<dbReference type="RefSeq" id="WP_273615543.1">
    <property type="nucleotide sequence ID" value="NZ_CP117416.1"/>
</dbReference>
<dbReference type="InterPro" id="IPR036812">
    <property type="entry name" value="NAD(P)_OxRdtase_dom_sf"/>
</dbReference>
<dbReference type="EMBL" id="CP117416">
    <property type="protein sequence ID" value="WCT57322.1"/>
    <property type="molecule type" value="Genomic_DNA"/>
</dbReference>
<dbReference type="InterPro" id="IPR023210">
    <property type="entry name" value="NADP_OxRdtase_dom"/>
</dbReference>
<dbReference type="Proteomes" id="UP001220509">
    <property type="component" value="Chromosome"/>
</dbReference>
<evidence type="ECO:0000256" key="1">
    <source>
        <dbReference type="ARBA" id="ARBA00023002"/>
    </source>
</evidence>
<dbReference type="GO" id="GO:0005829">
    <property type="term" value="C:cytosol"/>
    <property type="evidence" value="ECO:0007669"/>
    <property type="project" value="UniProtKB-ARBA"/>
</dbReference>
<keyword evidence="1" id="KW-0560">Oxidoreductase</keyword>
<dbReference type="Gene3D" id="3.20.20.100">
    <property type="entry name" value="NADP-dependent oxidoreductase domain"/>
    <property type="match status" value="1"/>
</dbReference>
<dbReference type="SUPFAM" id="SSF51430">
    <property type="entry name" value="NAD(P)-linked oxidoreductase"/>
    <property type="match status" value="1"/>
</dbReference>
<dbReference type="FunFam" id="3.20.20.100:FF:000004">
    <property type="entry name" value="Oxidoreductase, aldo/keto reductase"/>
    <property type="match status" value="1"/>
</dbReference>
<dbReference type="Pfam" id="PF00248">
    <property type="entry name" value="Aldo_ket_red"/>
    <property type="match status" value="1"/>
</dbReference>
<gene>
    <name evidence="3" type="ORF">PQ456_07390</name>
</gene>
<name>A0AAX3M5Z0_9BACL</name>
<protein>
    <submittedName>
        <fullName evidence="3">Aldo/keto reductase</fullName>
    </submittedName>
</protein>
<evidence type="ECO:0000313" key="4">
    <source>
        <dbReference type="Proteomes" id="UP001220509"/>
    </source>
</evidence>
<organism evidence="3 4">
    <name type="scientific">Paenibacillus kyungheensis</name>
    <dbReference type="NCBI Taxonomy" id="1452732"/>
    <lineage>
        <taxon>Bacteria</taxon>
        <taxon>Bacillati</taxon>
        <taxon>Bacillota</taxon>
        <taxon>Bacilli</taxon>
        <taxon>Bacillales</taxon>
        <taxon>Paenibacillaceae</taxon>
        <taxon>Paenibacillus</taxon>
    </lineage>
</organism>
<keyword evidence="4" id="KW-1185">Reference proteome</keyword>
<dbReference type="InterPro" id="IPR020471">
    <property type="entry name" value="AKR"/>
</dbReference>
<proteinExistence type="predicted"/>
<dbReference type="AlphaFoldDB" id="A0AAX3M5Z0"/>
<dbReference type="KEGG" id="pka:PQ456_07390"/>
<feature type="domain" description="NADP-dependent oxidoreductase" evidence="2">
    <location>
        <begin position="15"/>
        <end position="310"/>
    </location>
</feature>
<evidence type="ECO:0000259" key="2">
    <source>
        <dbReference type="Pfam" id="PF00248"/>
    </source>
</evidence>
<dbReference type="PANTHER" id="PTHR43364">
    <property type="entry name" value="NADH-SPECIFIC METHYLGLYOXAL REDUCTASE-RELATED"/>
    <property type="match status" value="1"/>
</dbReference>
<sequence>MDKQILGKSNIPVSKVGLGTMAFGRWIDASASQRIIDHSLDIGMTLIDTANFYGKRQDIDHIGDGLGEQMIGNILKGKRDQVILATKVGMRMGEGKMDEGLSRQHITQQIDRSLQRLQTDYIDLYQVHEFDPHTPLEETLFVLHELVQQGKVRAIGYSNFAVDQLRSAYEISHTHQWTACASIQSEFNLLARAVEQEVFPYCEQVGIGKIIYSPLARGILAGRYRSLQEIPVESRLAKGEERIKHYFTNENFAKVDTYRQIAEEIGCTLVQLVLWWTIEHPQVDSMLIGASRTAHIDEIEQVLQFGAMSASLREHIASIH</sequence>
<dbReference type="InterPro" id="IPR050523">
    <property type="entry name" value="AKR_Detox_Biosynth"/>
</dbReference>
<dbReference type="PANTHER" id="PTHR43364:SF4">
    <property type="entry name" value="NAD(P)-LINKED OXIDOREDUCTASE SUPERFAMILY PROTEIN"/>
    <property type="match status" value="1"/>
</dbReference>
<evidence type="ECO:0000313" key="3">
    <source>
        <dbReference type="EMBL" id="WCT57322.1"/>
    </source>
</evidence>